<dbReference type="InterPro" id="IPR036390">
    <property type="entry name" value="WH_DNA-bd_sf"/>
</dbReference>
<dbReference type="RefSeq" id="WP_048205678.1">
    <property type="nucleotide sequence ID" value="NZ_CP009518.1"/>
</dbReference>
<accession>A0A0E3SSN2</accession>
<name>A0A0E3SSN2_METMT</name>
<keyword evidence="2" id="KW-1185">Reference proteome</keyword>
<protein>
    <submittedName>
        <fullName evidence="1">Transcriptional regulator, ArsR family</fullName>
    </submittedName>
</protein>
<dbReference type="STRING" id="1434104.MCMEM_1555"/>
<proteinExistence type="predicted"/>
<dbReference type="InterPro" id="IPR036388">
    <property type="entry name" value="WH-like_DNA-bd_sf"/>
</dbReference>
<organism evidence="1 2">
    <name type="scientific">Methanococcoides methylutens MM1</name>
    <dbReference type="NCBI Taxonomy" id="1434104"/>
    <lineage>
        <taxon>Archaea</taxon>
        <taxon>Methanobacteriati</taxon>
        <taxon>Methanobacteriota</taxon>
        <taxon>Stenosarchaea group</taxon>
        <taxon>Methanomicrobia</taxon>
        <taxon>Methanosarcinales</taxon>
        <taxon>Methanosarcinaceae</taxon>
        <taxon>Methanococcoides</taxon>
    </lineage>
</organism>
<dbReference type="GeneID" id="24894116"/>
<dbReference type="KEGG" id="mmet:MCMEM_1555"/>
<dbReference type="Gene3D" id="1.10.10.10">
    <property type="entry name" value="Winged helix-like DNA-binding domain superfamily/Winged helix DNA-binding domain"/>
    <property type="match status" value="1"/>
</dbReference>
<evidence type="ECO:0000313" key="2">
    <source>
        <dbReference type="Proteomes" id="UP000033048"/>
    </source>
</evidence>
<gene>
    <name evidence="1" type="ORF">MCMEM_1555</name>
</gene>
<dbReference type="EMBL" id="CP009518">
    <property type="protein sequence ID" value="AKB85608.1"/>
    <property type="molecule type" value="Genomic_DNA"/>
</dbReference>
<dbReference type="AlphaFoldDB" id="A0A0E3SSN2"/>
<reference evidence="1 2" key="1">
    <citation type="submission" date="2014-07" db="EMBL/GenBank/DDBJ databases">
        <title>Methanogenic archaea and the global carbon cycle.</title>
        <authorList>
            <person name="Henriksen J.R."/>
            <person name="Luke J."/>
            <person name="Reinhart S."/>
            <person name="Benedict M.N."/>
            <person name="Youngblut N.D."/>
            <person name="Metcalf M.E."/>
            <person name="Whitaker R.J."/>
            <person name="Metcalf W.W."/>
        </authorList>
    </citation>
    <scope>NUCLEOTIDE SEQUENCE [LARGE SCALE GENOMIC DNA]</scope>
    <source>
        <strain evidence="1 2">MM1</strain>
    </source>
</reference>
<sequence>MGCASDTVNVDKFLILPISEGSRTVTEVLSKEGSFRILEVLSEDPLSVSEISQRTGLPFVEVEDKVRALMDSDLVEIKSRSSGLERDENIYGPAKKVVAFSSEDKNMVV</sequence>
<dbReference type="Proteomes" id="UP000033048">
    <property type="component" value="Chromosome"/>
</dbReference>
<dbReference type="OrthoDB" id="141178at2157"/>
<evidence type="ECO:0000313" key="1">
    <source>
        <dbReference type="EMBL" id="AKB85608.1"/>
    </source>
</evidence>
<dbReference type="SUPFAM" id="SSF46785">
    <property type="entry name" value="Winged helix' DNA-binding domain"/>
    <property type="match status" value="1"/>
</dbReference>
<dbReference type="HOGENOM" id="CLU_2177896_0_0_2"/>